<sequence>MSQGSFVFTPMALRSLQQDEDMLRRYECRRRLASRHLPSSYMLRKEARDRTPLGSSRALPAAVCQDVVVQNALYTGNLEALQELFPRGSRVSLIIEPQGGDMRWVATGEGLWSLSYEQELTTPLHITASRGFTECLRLLLQRGADVELAPGGVAALHESCENCQPECTKLLLSHGANANAVSEDGYMPLHYCAHPESLECAKYLLQYGAAISGLSADEGDTPLHAAARNGLPDHTELYLRYGASVNKLNAEGLTPLNAACSQHQEVGDLQRYFKVCQTLLMAGADVHVTDQDKAQPFTHVLQECQSRHSGSAAGQRRLR</sequence>
<dbReference type="InterPro" id="IPR002110">
    <property type="entry name" value="Ankyrin_rpt"/>
</dbReference>
<dbReference type="Gene3D" id="1.25.40.20">
    <property type="entry name" value="Ankyrin repeat-containing domain"/>
    <property type="match status" value="1"/>
</dbReference>
<dbReference type="SMART" id="SM00248">
    <property type="entry name" value="ANK"/>
    <property type="match status" value="5"/>
</dbReference>
<evidence type="ECO:0000256" key="2">
    <source>
        <dbReference type="ARBA" id="ARBA00023043"/>
    </source>
</evidence>
<comment type="caution">
    <text evidence="4">The sequence shown here is derived from an EMBL/GenBank/DDBJ whole genome shotgun (WGS) entry which is preliminary data.</text>
</comment>
<dbReference type="PANTHER" id="PTHR24189">
    <property type="entry name" value="MYOTROPHIN"/>
    <property type="match status" value="1"/>
</dbReference>
<dbReference type="InterPro" id="IPR036770">
    <property type="entry name" value="Ankyrin_rpt-contain_sf"/>
</dbReference>
<keyword evidence="1" id="KW-0677">Repeat</keyword>
<dbReference type="InterPro" id="IPR050745">
    <property type="entry name" value="Multifunctional_regulatory"/>
</dbReference>
<dbReference type="AlphaFoldDB" id="A0A4Z2C299"/>
<reference evidence="4 5" key="1">
    <citation type="submission" date="2019-04" db="EMBL/GenBank/DDBJ databases">
        <title>The sequence and de novo assembly of Takifugu bimaculatus genome using PacBio and Hi-C technologies.</title>
        <authorList>
            <person name="Xu P."/>
            <person name="Liu B."/>
            <person name="Zhou Z."/>
        </authorList>
    </citation>
    <scope>NUCLEOTIDE SEQUENCE [LARGE SCALE GENOMIC DNA]</scope>
    <source>
        <strain evidence="4">TB-2018</strain>
        <tissue evidence="4">Muscle</tissue>
    </source>
</reference>
<dbReference type="PANTHER" id="PTHR24189:SF50">
    <property type="entry name" value="ANKYRIN REPEAT AND SOCS BOX PROTEIN 2"/>
    <property type="match status" value="1"/>
</dbReference>
<gene>
    <name evidence="4" type="ORF">fugu_014791</name>
</gene>
<feature type="repeat" description="ANK" evidence="3">
    <location>
        <begin position="151"/>
        <end position="183"/>
    </location>
</feature>
<evidence type="ECO:0000313" key="5">
    <source>
        <dbReference type="Proteomes" id="UP000516260"/>
    </source>
</evidence>
<feature type="repeat" description="ANK" evidence="3">
    <location>
        <begin position="218"/>
        <end position="250"/>
    </location>
</feature>
<feature type="repeat" description="ANK" evidence="3">
    <location>
        <begin position="251"/>
        <end position="291"/>
    </location>
</feature>
<dbReference type="SUPFAM" id="SSF48403">
    <property type="entry name" value="Ankyrin repeat"/>
    <property type="match status" value="1"/>
</dbReference>
<dbReference type="Proteomes" id="UP000516260">
    <property type="component" value="Chromosome 15"/>
</dbReference>
<feature type="repeat" description="ANK" evidence="3">
    <location>
        <begin position="119"/>
        <end position="151"/>
    </location>
</feature>
<proteinExistence type="predicted"/>
<evidence type="ECO:0000313" key="4">
    <source>
        <dbReference type="EMBL" id="TNM98545.1"/>
    </source>
</evidence>
<dbReference type="PROSITE" id="PS50297">
    <property type="entry name" value="ANK_REP_REGION"/>
    <property type="match status" value="3"/>
</dbReference>
<keyword evidence="2 3" id="KW-0040">ANK repeat</keyword>
<dbReference type="Pfam" id="PF12796">
    <property type="entry name" value="Ank_2"/>
    <property type="match status" value="2"/>
</dbReference>
<accession>A0A4Z2C299</accession>
<name>A0A4Z2C299_9TELE</name>
<dbReference type="PROSITE" id="PS50088">
    <property type="entry name" value="ANK_REPEAT"/>
    <property type="match status" value="5"/>
</dbReference>
<evidence type="ECO:0000256" key="1">
    <source>
        <dbReference type="ARBA" id="ARBA00022737"/>
    </source>
</evidence>
<keyword evidence="5" id="KW-1185">Reference proteome</keyword>
<organism evidence="4 5">
    <name type="scientific">Takifugu bimaculatus</name>
    <dbReference type="NCBI Taxonomy" id="433685"/>
    <lineage>
        <taxon>Eukaryota</taxon>
        <taxon>Metazoa</taxon>
        <taxon>Chordata</taxon>
        <taxon>Craniata</taxon>
        <taxon>Vertebrata</taxon>
        <taxon>Euteleostomi</taxon>
        <taxon>Actinopterygii</taxon>
        <taxon>Neopterygii</taxon>
        <taxon>Teleostei</taxon>
        <taxon>Neoteleostei</taxon>
        <taxon>Acanthomorphata</taxon>
        <taxon>Eupercaria</taxon>
        <taxon>Tetraodontiformes</taxon>
        <taxon>Tetradontoidea</taxon>
        <taxon>Tetraodontidae</taxon>
        <taxon>Takifugu</taxon>
    </lineage>
</organism>
<evidence type="ECO:0000256" key="3">
    <source>
        <dbReference type="PROSITE-ProRule" id="PRU00023"/>
    </source>
</evidence>
<dbReference type="EMBL" id="SWLE01000007">
    <property type="protein sequence ID" value="TNM98545.1"/>
    <property type="molecule type" value="Genomic_DNA"/>
</dbReference>
<protein>
    <submittedName>
        <fullName evidence="4">Uncharacterized protein</fullName>
    </submittedName>
</protein>
<feature type="repeat" description="ANK" evidence="3">
    <location>
        <begin position="184"/>
        <end position="216"/>
    </location>
</feature>